<protein>
    <submittedName>
        <fullName evidence="1">Uncharacterized protein</fullName>
    </submittedName>
</protein>
<evidence type="ECO:0000313" key="2">
    <source>
        <dbReference type="Proteomes" id="UP000024635"/>
    </source>
</evidence>
<name>A0A016SD48_9BILA</name>
<organism evidence="1 2">
    <name type="scientific">Ancylostoma ceylanicum</name>
    <dbReference type="NCBI Taxonomy" id="53326"/>
    <lineage>
        <taxon>Eukaryota</taxon>
        <taxon>Metazoa</taxon>
        <taxon>Ecdysozoa</taxon>
        <taxon>Nematoda</taxon>
        <taxon>Chromadorea</taxon>
        <taxon>Rhabditida</taxon>
        <taxon>Rhabditina</taxon>
        <taxon>Rhabditomorpha</taxon>
        <taxon>Strongyloidea</taxon>
        <taxon>Ancylostomatidae</taxon>
        <taxon>Ancylostomatinae</taxon>
        <taxon>Ancylostoma</taxon>
    </lineage>
</organism>
<keyword evidence="2" id="KW-1185">Reference proteome</keyword>
<comment type="caution">
    <text evidence="1">The sequence shown here is derived from an EMBL/GenBank/DDBJ whole genome shotgun (WGS) entry which is preliminary data.</text>
</comment>
<dbReference type="AlphaFoldDB" id="A0A016SD48"/>
<proteinExistence type="predicted"/>
<evidence type="ECO:0000313" key="1">
    <source>
        <dbReference type="EMBL" id="EYB88588.1"/>
    </source>
</evidence>
<accession>A0A016SD48</accession>
<dbReference type="EMBL" id="JARK01001580">
    <property type="protein sequence ID" value="EYB88588.1"/>
    <property type="molecule type" value="Genomic_DNA"/>
</dbReference>
<gene>
    <name evidence="1" type="primary">Acey_s0244.g3514</name>
    <name evidence="1" type="ORF">Y032_0244g3514</name>
</gene>
<sequence length="70" mass="8290">MLKPKLPYYTICYGRRSQSRLRYCLAKQRSYCQSRQSSSIASYLEELKKRGLVRSSYPSNLDTDFLNELK</sequence>
<reference evidence="2" key="1">
    <citation type="journal article" date="2015" name="Nat. Genet.">
        <title>The genome and transcriptome of the zoonotic hookworm Ancylostoma ceylanicum identify infection-specific gene families.</title>
        <authorList>
            <person name="Schwarz E.M."/>
            <person name="Hu Y."/>
            <person name="Antoshechkin I."/>
            <person name="Miller M.M."/>
            <person name="Sternberg P.W."/>
            <person name="Aroian R.V."/>
        </authorList>
    </citation>
    <scope>NUCLEOTIDE SEQUENCE</scope>
    <source>
        <strain evidence="2">HY135</strain>
    </source>
</reference>
<dbReference type="Proteomes" id="UP000024635">
    <property type="component" value="Unassembled WGS sequence"/>
</dbReference>